<name>A0A8B3RY99_9EURY</name>
<comment type="caution">
    <text evidence="1">The sequence shown here is derived from an EMBL/GenBank/DDBJ whole genome shotgun (WGS) entry which is preliminary data.</text>
</comment>
<proteinExistence type="predicted"/>
<evidence type="ECO:0000313" key="2">
    <source>
        <dbReference type="Proteomes" id="UP000291831"/>
    </source>
</evidence>
<dbReference type="EMBL" id="RPGO01000040">
    <property type="protein sequence ID" value="RZB28687.1"/>
    <property type="molecule type" value="Genomic_DNA"/>
</dbReference>
<dbReference type="AlphaFoldDB" id="A0A8B3RY99"/>
<accession>A0A8B3RY99</accession>
<organism evidence="1 2">
    <name type="scientific">Candidatus Argoarchaeum ethanivorans</name>
    <dbReference type="NCBI Taxonomy" id="2608793"/>
    <lineage>
        <taxon>Archaea</taxon>
        <taxon>Methanobacteriati</taxon>
        <taxon>Methanobacteriota</taxon>
        <taxon>Stenosarchaea group</taxon>
        <taxon>Methanomicrobia</taxon>
        <taxon>Methanosarcinales</taxon>
        <taxon>Methanosarcinales incertae sedis</taxon>
        <taxon>GOM Arc I cluster</taxon>
        <taxon>Candidatus Argoarchaeum</taxon>
    </lineage>
</organism>
<reference evidence="2" key="1">
    <citation type="submission" date="2019-01" db="EMBL/GenBank/DDBJ databases">
        <title>Anaerobic oxidation of ethane by archaea from a marine hydrocarbon seep.</title>
        <authorList>
            <person name="Musat F."/>
        </authorList>
    </citation>
    <scope>NUCLEOTIDE SEQUENCE [LARGE SCALE GENOMIC DNA]</scope>
</reference>
<protein>
    <submittedName>
        <fullName evidence="1">Uncharacterized protein</fullName>
    </submittedName>
</protein>
<sequence length="272" mass="31763">MKDKIPGYTDKYSTLKEFLGAKCFEYLKNNLGSERLSKLNDELEAVLQIIEKDPKREDKQKSLEGKLKNTFYDTLPEIEWAAYFGNKNISVIIEPYFPESGADLKVKVKDRWINFEITNRWLSKEQQELDVYSKEIDNRIEKIKSRFSIYVVFNESFSKEDLIPLIKTIKKRIADFKEKGILKPVTTYYFSSADSKDWYGFDGINDPEDLYTNPEKYPLSDIIHTAKAKIIFYPRDNLDYTSVHCIGPARIGFGDIDKINSKLLSRQFSSYT</sequence>
<dbReference type="Proteomes" id="UP000291831">
    <property type="component" value="Unassembled WGS sequence"/>
</dbReference>
<evidence type="ECO:0000313" key="1">
    <source>
        <dbReference type="EMBL" id="RZB28687.1"/>
    </source>
</evidence>
<gene>
    <name evidence="1" type="ORF">AEth_01947</name>
</gene>